<protein>
    <recommendedName>
        <fullName evidence="6">Condensation domain-containing protein</fullName>
    </recommendedName>
</protein>
<dbReference type="SUPFAM" id="SSF52777">
    <property type="entry name" value="CoA-dependent acyltransferases"/>
    <property type="match status" value="1"/>
</dbReference>
<dbReference type="AlphaFoldDB" id="A0A225AS54"/>
<comment type="similarity">
    <text evidence="1">Belongs to the trichothecene O-acetyltransferase family.</text>
</comment>
<evidence type="ECO:0000256" key="1">
    <source>
        <dbReference type="ARBA" id="ARBA00006439"/>
    </source>
</evidence>
<dbReference type="PANTHER" id="PTHR42034">
    <property type="entry name" value="CHROMOSOME 7, WHOLE GENOME SHOTGUN SEQUENCE-RELATED"/>
    <property type="match status" value="1"/>
</dbReference>
<dbReference type="OrthoDB" id="2548233at2759"/>
<dbReference type="GO" id="GO:0043386">
    <property type="term" value="P:mycotoxin biosynthetic process"/>
    <property type="evidence" value="ECO:0007669"/>
    <property type="project" value="InterPro"/>
</dbReference>
<evidence type="ECO:0008006" key="6">
    <source>
        <dbReference type="Google" id="ProtNLM"/>
    </source>
</evidence>
<evidence type="ECO:0000256" key="2">
    <source>
        <dbReference type="ARBA" id="ARBA00022679"/>
    </source>
</evidence>
<dbReference type="STRING" id="1441469.A0A225AS54"/>
<dbReference type="GO" id="GO:0016407">
    <property type="term" value="F:acetyltransferase activity"/>
    <property type="evidence" value="ECO:0007669"/>
    <property type="project" value="InterPro"/>
</dbReference>
<reference evidence="4 5" key="1">
    <citation type="submission" date="2015-06" db="EMBL/GenBank/DDBJ databases">
        <title>Talaromyces atroroseus IBT 11181 draft genome.</title>
        <authorList>
            <person name="Rasmussen K.B."/>
            <person name="Rasmussen S."/>
            <person name="Petersen B."/>
            <person name="Sicheritz-Ponten T."/>
            <person name="Mortensen U.H."/>
            <person name="Thrane U."/>
        </authorList>
    </citation>
    <scope>NUCLEOTIDE SEQUENCE [LARGE SCALE GENOMIC DNA]</scope>
    <source>
        <strain evidence="4 5">IBT 11181</strain>
    </source>
</reference>
<sequence length="480" mass="53723">MAWKQIEDGTWRKELGGVEKIYRFQSTIFRATGREHWGLYTICKVNISENADLASTLLRNAWKALRFEFPALTLVVDGYEAVYTGGGRNVTVLGEEEGIDAVANTAEEWAQKTFRVEQILTVEEILADYQIRDLPGLVWLPATSEVLFLTSHWRVDGVGSCMLLNRLFQLVASKATGIPPENWSVENDLARISPSLEDAAGSPMTTTAEIENTAKEISTTFREKALQSIGLPYNGDRTTPPGNPAVQAISFTAESSKSLVDACKERRISVSAAIHAALATTTFEMTAAKDVNEYVTIMAVSYRPYLKEPYNTEEHACRTYVSSIPPTVAKNATFEEQTTSLTQLFKNWHTEKMSQALRELYRGASQALVAPRPGPPPGPPPNPPSGITHSNLGVIDQFIRRQYYSANERQTPAVEVTKFRFGVSVMTRQMLLYPWTFRGQLNLSINYNYAYYEAKIPLQVLDMVQQKLEQELGIKLERCV</sequence>
<feature type="region of interest" description="Disordered" evidence="3">
    <location>
        <begin position="368"/>
        <end position="387"/>
    </location>
</feature>
<dbReference type="InterPro" id="IPR009992">
    <property type="entry name" value="Tri3/Sat12/Sat16/Mac1"/>
</dbReference>
<gene>
    <name evidence="4" type="ORF">UA08_05982</name>
</gene>
<feature type="compositionally biased region" description="Pro residues" evidence="3">
    <location>
        <begin position="372"/>
        <end position="384"/>
    </location>
</feature>
<evidence type="ECO:0000313" key="5">
    <source>
        <dbReference type="Proteomes" id="UP000214365"/>
    </source>
</evidence>
<dbReference type="GeneID" id="31005738"/>
<dbReference type="RefSeq" id="XP_020118540.1">
    <property type="nucleotide sequence ID" value="XM_020268765.1"/>
</dbReference>
<name>A0A225AS54_TALAT</name>
<dbReference type="EMBL" id="LFMY01000009">
    <property type="protein sequence ID" value="OKL58419.1"/>
    <property type="molecule type" value="Genomic_DNA"/>
</dbReference>
<dbReference type="Proteomes" id="UP000214365">
    <property type="component" value="Unassembled WGS sequence"/>
</dbReference>
<dbReference type="Gene3D" id="3.30.559.30">
    <property type="entry name" value="Nonribosomal peptide synthetase, condensation domain"/>
    <property type="match status" value="1"/>
</dbReference>
<proteinExistence type="inferred from homology"/>
<keyword evidence="5" id="KW-1185">Reference proteome</keyword>
<dbReference type="InterPro" id="IPR023213">
    <property type="entry name" value="CAT-like_dom_sf"/>
</dbReference>
<comment type="caution">
    <text evidence="4">The sequence shown here is derived from an EMBL/GenBank/DDBJ whole genome shotgun (WGS) entry which is preliminary data.</text>
</comment>
<accession>A0A225AS54</accession>
<evidence type="ECO:0000256" key="3">
    <source>
        <dbReference type="SAM" id="MobiDB-lite"/>
    </source>
</evidence>
<dbReference type="PANTHER" id="PTHR42034:SF1">
    <property type="entry name" value="CONDENSATION DOMAIN-CONTAINING PROTEIN"/>
    <property type="match status" value="1"/>
</dbReference>
<evidence type="ECO:0000313" key="4">
    <source>
        <dbReference type="EMBL" id="OKL58419.1"/>
    </source>
</evidence>
<dbReference type="Pfam" id="PF07428">
    <property type="entry name" value="Tri3"/>
    <property type="match status" value="1"/>
</dbReference>
<dbReference type="Gene3D" id="3.30.559.10">
    <property type="entry name" value="Chloramphenicol acetyltransferase-like domain"/>
    <property type="match status" value="1"/>
</dbReference>
<organism evidence="4 5">
    <name type="scientific">Talaromyces atroroseus</name>
    <dbReference type="NCBI Taxonomy" id="1441469"/>
    <lineage>
        <taxon>Eukaryota</taxon>
        <taxon>Fungi</taxon>
        <taxon>Dikarya</taxon>
        <taxon>Ascomycota</taxon>
        <taxon>Pezizomycotina</taxon>
        <taxon>Eurotiomycetes</taxon>
        <taxon>Eurotiomycetidae</taxon>
        <taxon>Eurotiales</taxon>
        <taxon>Trichocomaceae</taxon>
        <taxon>Talaromyces</taxon>
        <taxon>Talaromyces sect. Trachyspermi</taxon>
    </lineage>
</organism>
<keyword evidence="2" id="KW-0808">Transferase</keyword>